<evidence type="ECO:0000256" key="1">
    <source>
        <dbReference type="ARBA" id="ARBA00022729"/>
    </source>
</evidence>
<name>A0A931NDN8_9BURK</name>
<proteinExistence type="predicted"/>
<dbReference type="PANTHER" id="PTHR35936">
    <property type="entry name" value="MEMBRANE-BOUND LYTIC MUREIN TRANSGLYCOSYLASE F"/>
    <property type="match status" value="1"/>
</dbReference>
<sequence>MVIRHWLGALALWALMGGGSALACVKSVRWHNDPPYSYRGADGEITGLQVELARAVLQRLGCRMALVDMPFARALTELEAGRLDILPGAFQRPDREAFAHFSTVLLMQSRNLLFARKAAWSPATQIRDLEALVSGSFRLGAQIGVVYGEPYQALLQKPALAAKIQFGASRMGLWQMLARGRIDGLIADEATAVYELQLLGLTDQVVATDLAVSNDGAGSAFSRRSVSAEFVHRYDQALQAMQREGSLQTLLLRYGLRP</sequence>
<dbReference type="PROSITE" id="PS51257">
    <property type="entry name" value="PROKAR_LIPOPROTEIN"/>
    <property type="match status" value="1"/>
</dbReference>
<dbReference type="Gene3D" id="3.40.190.10">
    <property type="entry name" value="Periplasmic binding protein-like II"/>
    <property type="match status" value="2"/>
</dbReference>
<dbReference type="PANTHER" id="PTHR35936:SF25">
    <property type="entry name" value="ABC TRANSPORTER SUBSTRATE-BINDING PROTEIN"/>
    <property type="match status" value="1"/>
</dbReference>
<keyword evidence="1" id="KW-0732">Signal</keyword>
<protein>
    <submittedName>
        <fullName evidence="3">Amino acid ABC transporter substrate-binding protein</fullName>
    </submittedName>
</protein>
<organism evidence="3 4">
    <name type="scientific">Inhella gelatinilytica</name>
    <dbReference type="NCBI Taxonomy" id="2795030"/>
    <lineage>
        <taxon>Bacteria</taxon>
        <taxon>Pseudomonadati</taxon>
        <taxon>Pseudomonadota</taxon>
        <taxon>Betaproteobacteria</taxon>
        <taxon>Burkholderiales</taxon>
        <taxon>Sphaerotilaceae</taxon>
        <taxon>Inhella</taxon>
    </lineage>
</organism>
<dbReference type="SUPFAM" id="SSF53850">
    <property type="entry name" value="Periplasmic binding protein-like II"/>
    <property type="match status" value="1"/>
</dbReference>
<gene>
    <name evidence="3" type="ORF">I7X43_10500</name>
</gene>
<comment type="caution">
    <text evidence="3">The sequence shown here is derived from an EMBL/GenBank/DDBJ whole genome shotgun (WGS) entry which is preliminary data.</text>
</comment>
<dbReference type="RefSeq" id="WP_198100882.1">
    <property type="nucleotide sequence ID" value="NZ_JAEDAL010000004.1"/>
</dbReference>
<keyword evidence="4" id="KW-1185">Reference proteome</keyword>
<reference evidence="3" key="1">
    <citation type="submission" date="2020-12" db="EMBL/GenBank/DDBJ databases">
        <title>The genome sequence of Inhella sp. 4Y17.</title>
        <authorList>
            <person name="Liu Y."/>
        </authorList>
    </citation>
    <scope>NUCLEOTIDE SEQUENCE</scope>
    <source>
        <strain evidence="3">4Y10</strain>
    </source>
</reference>
<dbReference type="AlphaFoldDB" id="A0A931NDN8"/>
<dbReference type="SMART" id="SM00062">
    <property type="entry name" value="PBPb"/>
    <property type="match status" value="1"/>
</dbReference>
<feature type="domain" description="Solute-binding protein family 3/N-terminal" evidence="2">
    <location>
        <begin position="26"/>
        <end position="258"/>
    </location>
</feature>
<dbReference type="InterPro" id="IPR001638">
    <property type="entry name" value="Solute-binding_3/MltF_N"/>
</dbReference>
<evidence type="ECO:0000313" key="4">
    <source>
        <dbReference type="Proteomes" id="UP000620139"/>
    </source>
</evidence>
<evidence type="ECO:0000313" key="3">
    <source>
        <dbReference type="EMBL" id="MBH9553277.1"/>
    </source>
</evidence>
<dbReference type="Pfam" id="PF00497">
    <property type="entry name" value="SBP_bac_3"/>
    <property type="match status" value="1"/>
</dbReference>
<accession>A0A931NDN8</accession>
<dbReference type="Proteomes" id="UP000620139">
    <property type="component" value="Unassembled WGS sequence"/>
</dbReference>
<evidence type="ECO:0000259" key="2">
    <source>
        <dbReference type="SMART" id="SM00062"/>
    </source>
</evidence>
<dbReference type="EMBL" id="JAEDAL010000004">
    <property type="protein sequence ID" value="MBH9553277.1"/>
    <property type="molecule type" value="Genomic_DNA"/>
</dbReference>